<dbReference type="InterPro" id="IPR038637">
    <property type="entry name" value="NPCBM_sf"/>
</dbReference>
<evidence type="ECO:0000259" key="2">
    <source>
        <dbReference type="Pfam" id="PF08305"/>
    </source>
</evidence>
<dbReference type="InterPro" id="IPR008979">
    <property type="entry name" value="Galactose-bd-like_sf"/>
</dbReference>
<feature type="domain" description="Glycosyl hydrolase family 98 putative carbohydrate-binding module" evidence="2">
    <location>
        <begin position="299"/>
        <end position="381"/>
    </location>
</feature>
<protein>
    <recommendedName>
        <fullName evidence="2">Glycosyl hydrolase family 98 putative carbohydrate-binding module domain-containing protein</fullName>
    </recommendedName>
</protein>
<gene>
    <name evidence="3" type="ORF">ENQ76_10605</name>
</gene>
<accession>A0A7C2K048</accession>
<evidence type="ECO:0000256" key="1">
    <source>
        <dbReference type="SAM" id="SignalP"/>
    </source>
</evidence>
<dbReference type="InterPro" id="IPR013222">
    <property type="entry name" value="Glyco_hyd_98_carb-bd"/>
</dbReference>
<name>A0A7C2K048_9PLAN</name>
<feature type="signal peptide" evidence="1">
    <location>
        <begin position="1"/>
        <end position="18"/>
    </location>
</feature>
<dbReference type="EMBL" id="DSOK01000298">
    <property type="protein sequence ID" value="HEN15902.1"/>
    <property type="molecule type" value="Genomic_DNA"/>
</dbReference>
<proteinExistence type="predicted"/>
<dbReference type="Gene3D" id="2.60.120.1060">
    <property type="entry name" value="NPCBM/NEW2 domain"/>
    <property type="match status" value="1"/>
</dbReference>
<organism evidence="3">
    <name type="scientific">Schlesneria paludicola</name>
    <dbReference type="NCBI Taxonomy" id="360056"/>
    <lineage>
        <taxon>Bacteria</taxon>
        <taxon>Pseudomonadati</taxon>
        <taxon>Planctomycetota</taxon>
        <taxon>Planctomycetia</taxon>
        <taxon>Planctomycetales</taxon>
        <taxon>Planctomycetaceae</taxon>
        <taxon>Schlesneria</taxon>
    </lineage>
</organism>
<reference evidence="3" key="1">
    <citation type="journal article" date="2020" name="mSystems">
        <title>Genome- and Community-Level Interaction Insights into Carbon Utilization and Element Cycling Functions of Hydrothermarchaeota in Hydrothermal Sediment.</title>
        <authorList>
            <person name="Zhou Z."/>
            <person name="Liu Y."/>
            <person name="Xu W."/>
            <person name="Pan J."/>
            <person name="Luo Z.H."/>
            <person name="Li M."/>
        </authorList>
    </citation>
    <scope>NUCLEOTIDE SEQUENCE [LARGE SCALE GENOMIC DNA]</scope>
    <source>
        <strain evidence="3">SpSt-339</strain>
    </source>
</reference>
<dbReference type="Pfam" id="PF08305">
    <property type="entry name" value="NPCBM"/>
    <property type="match status" value="1"/>
</dbReference>
<keyword evidence="1" id="KW-0732">Signal</keyword>
<dbReference type="SUPFAM" id="SSF49785">
    <property type="entry name" value="Galactose-binding domain-like"/>
    <property type="match status" value="1"/>
</dbReference>
<comment type="caution">
    <text evidence="3">The sequence shown here is derived from an EMBL/GenBank/DDBJ whole genome shotgun (WGS) entry which is preliminary data.</text>
</comment>
<dbReference type="AlphaFoldDB" id="A0A7C2K048"/>
<sequence length="791" mass="87746">MPARMLLLFALLGGSASAQDRFLAEFADGTRHTGAELHEWHSPEAHPQLAGRPLLDPGNPARWLMDRTQTVDIPPAMFVEFQTGDRVAGEVQGYRAAPDSLYEQLPPHLLVRPATELQPPDEQQPAAIRVAVDAVRRVVWERRGRDDWDPGHVFLRNGGRLAFRSLRWTAEGVAVLLDEGVRSLSWIELAEVHLPRRDPQRSYVDQLAVLAPSLAGRLVQLELNDGSVVTTSTERFQARHWGDRNRPAAWLQLVQPAWSLDPLWIRLPTVITWRWFLPDQPPLSLFPPIEVQREAVFGNSWTWQRDRNTQRQRLQVGEQMYGYGFGVHATTALSFDLPPLAREFRTRCGLDAAAGSGGCVVASVTQREGRSLFQTEPLVGSRNVADSGWQPLQSGADQPPRLTLRMDMVRDSRPNGADPFDIRDLADWLEPTLRLDRTGLAEEVSKAAPMTVPGLAGWTRVGTAAVSVRNHLDETDSRDVRYRQVIGISQPTTFSRSVPVTAEQRWLSFVLSRFGDASPKLSVQVNLDGQSAGEFEVPVRQGPIDPDPITVPLPEGPDRRVNVEVAVLPSDPQARLEWRGLAATAERPGIRTLYEDDADALLAGQPAGLSAVTDGVYSGQRSLRLSAGRVAWPQLAEPGLPVVELPKLGQYRFVVFAWKSDAAPGLTLALANDGRMGSELRDGLGALRPALSRQRRMEDRGLRYGFAYDIGSHRQAEGAPLRLHNKAPTEWRLETRDLINDFGPLTLTGFGLECVEAGAGWFDSIYLARTPQDVERLKKALEERRQASGAR</sequence>
<evidence type="ECO:0000313" key="3">
    <source>
        <dbReference type="EMBL" id="HEN15902.1"/>
    </source>
</evidence>
<feature type="chain" id="PRO_5028121668" description="Glycosyl hydrolase family 98 putative carbohydrate-binding module domain-containing protein" evidence="1">
    <location>
        <begin position="19"/>
        <end position="791"/>
    </location>
</feature>